<dbReference type="AlphaFoldDB" id="A0A0B7A522"/>
<reference evidence="1" key="1">
    <citation type="submission" date="2014-12" db="EMBL/GenBank/DDBJ databases">
        <title>Insight into the proteome of Arion vulgaris.</title>
        <authorList>
            <person name="Aradska J."/>
            <person name="Bulat T."/>
            <person name="Smidak R."/>
            <person name="Sarate P."/>
            <person name="Gangsoo J."/>
            <person name="Sialana F."/>
            <person name="Bilban M."/>
            <person name="Lubec G."/>
        </authorList>
    </citation>
    <scope>NUCLEOTIDE SEQUENCE</scope>
    <source>
        <tissue evidence="1">Skin</tissue>
    </source>
</reference>
<organism evidence="1">
    <name type="scientific">Arion vulgaris</name>
    <dbReference type="NCBI Taxonomy" id="1028688"/>
    <lineage>
        <taxon>Eukaryota</taxon>
        <taxon>Metazoa</taxon>
        <taxon>Spiralia</taxon>
        <taxon>Lophotrochozoa</taxon>
        <taxon>Mollusca</taxon>
        <taxon>Gastropoda</taxon>
        <taxon>Heterobranchia</taxon>
        <taxon>Euthyneura</taxon>
        <taxon>Panpulmonata</taxon>
        <taxon>Eupulmonata</taxon>
        <taxon>Stylommatophora</taxon>
        <taxon>Helicina</taxon>
        <taxon>Arionoidea</taxon>
        <taxon>Arionidae</taxon>
        <taxon>Arion</taxon>
    </lineage>
</organism>
<dbReference type="EMBL" id="HACG01028195">
    <property type="protein sequence ID" value="CEK75060.1"/>
    <property type="molecule type" value="Transcribed_RNA"/>
</dbReference>
<proteinExistence type="predicted"/>
<protein>
    <submittedName>
        <fullName evidence="1">Uncharacterized protein</fullName>
    </submittedName>
</protein>
<gene>
    <name evidence="1" type="primary">ORF93816</name>
</gene>
<feature type="non-terminal residue" evidence="1">
    <location>
        <position position="60"/>
    </location>
</feature>
<evidence type="ECO:0000313" key="1">
    <source>
        <dbReference type="EMBL" id="CEK75060.1"/>
    </source>
</evidence>
<accession>A0A0B7A522</accession>
<sequence length="60" mass="6737">MGMPSVCSSDVTDLFHVCVLMSHEDTSNIQVIYGYNVLDMQVLAAVVRVNKFVIGYWLLN</sequence>
<name>A0A0B7A522_9EUPU</name>